<protein>
    <submittedName>
        <fullName evidence="1">Uncharacterized protein</fullName>
    </submittedName>
</protein>
<sequence length="81" mass="9955">MQCNADARNNPVKKKKTREREVWNYFLPISECLHFCFEIHRHRNTLSTPFNPKIKRFLKRKTCQGMMLQIRFEYLLQRIVI</sequence>
<proteinExistence type="predicted"/>
<evidence type="ECO:0000313" key="2">
    <source>
        <dbReference type="Proteomes" id="UP000006729"/>
    </source>
</evidence>
<keyword evidence="2" id="KW-1185">Reference proteome</keyword>
<organism evidence="1 2">
    <name type="scientific">Populus trichocarpa</name>
    <name type="common">Western balsam poplar</name>
    <name type="synonym">Populus balsamifera subsp. trichocarpa</name>
    <dbReference type="NCBI Taxonomy" id="3694"/>
    <lineage>
        <taxon>Eukaryota</taxon>
        <taxon>Viridiplantae</taxon>
        <taxon>Streptophyta</taxon>
        <taxon>Embryophyta</taxon>
        <taxon>Tracheophyta</taxon>
        <taxon>Spermatophyta</taxon>
        <taxon>Magnoliopsida</taxon>
        <taxon>eudicotyledons</taxon>
        <taxon>Gunneridae</taxon>
        <taxon>Pentapetalae</taxon>
        <taxon>rosids</taxon>
        <taxon>fabids</taxon>
        <taxon>Malpighiales</taxon>
        <taxon>Salicaceae</taxon>
        <taxon>Saliceae</taxon>
        <taxon>Populus</taxon>
    </lineage>
</organism>
<dbReference type="Proteomes" id="UP000006729">
    <property type="component" value="Chromosome 1"/>
</dbReference>
<reference evidence="1 2" key="1">
    <citation type="journal article" date="2006" name="Science">
        <title>The genome of black cottonwood, Populus trichocarpa (Torr. &amp; Gray).</title>
        <authorList>
            <person name="Tuskan G.A."/>
            <person name="Difazio S."/>
            <person name="Jansson S."/>
            <person name="Bohlmann J."/>
            <person name="Grigoriev I."/>
            <person name="Hellsten U."/>
            <person name="Putnam N."/>
            <person name="Ralph S."/>
            <person name="Rombauts S."/>
            <person name="Salamov A."/>
            <person name="Schein J."/>
            <person name="Sterck L."/>
            <person name="Aerts A."/>
            <person name="Bhalerao R.R."/>
            <person name="Bhalerao R.P."/>
            <person name="Blaudez D."/>
            <person name="Boerjan W."/>
            <person name="Brun A."/>
            <person name="Brunner A."/>
            <person name="Busov V."/>
            <person name="Campbell M."/>
            <person name="Carlson J."/>
            <person name="Chalot M."/>
            <person name="Chapman J."/>
            <person name="Chen G.L."/>
            <person name="Cooper D."/>
            <person name="Coutinho P.M."/>
            <person name="Couturier J."/>
            <person name="Covert S."/>
            <person name="Cronk Q."/>
            <person name="Cunningham R."/>
            <person name="Davis J."/>
            <person name="Degroeve S."/>
            <person name="Dejardin A."/>
            <person name="Depamphilis C."/>
            <person name="Detter J."/>
            <person name="Dirks B."/>
            <person name="Dubchak I."/>
            <person name="Duplessis S."/>
            <person name="Ehlting J."/>
            <person name="Ellis B."/>
            <person name="Gendler K."/>
            <person name="Goodstein D."/>
            <person name="Gribskov M."/>
            <person name="Grimwood J."/>
            <person name="Groover A."/>
            <person name="Gunter L."/>
            <person name="Hamberger B."/>
            <person name="Heinze B."/>
            <person name="Helariutta Y."/>
            <person name="Henrissat B."/>
            <person name="Holligan D."/>
            <person name="Holt R."/>
            <person name="Huang W."/>
            <person name="Islam-Faridi N."/>
            <person name="Jones S."/>
            <person name="Jones-Rhoades M."/>
            <person name="Jorgensen R."/>
            <person name="Joshi C."/>
            <person name="Kangasjarvi J."/>
            <person name="Karlsson J."/>
            <person name="Kelleher C."/>
            <person name="Kirkpatrick R."/>
            <person name="Kirst M."/>
            <person name="Kohler A."/>
            <person name="Kalluri U."/>
            <person name="Larimer F."/>
            <person name="Leebens-Mack J."/>
            <person name="Leple J.C."/>
            <person name="Locascio P."/>
            <person name="Lou Y."/>
            <person name="Lucas S."/>
            <person name="Martin F."/>
            <person name="Montanini B."/>
            <person name="Napoli C."/>
            <person name="Nelson D.R."/>
            <person name="Nelson C."/>
            <person name="Nieminen K."/>
            <person name="Nilsson O."/>
            <person name="Pereda V."/>
            <person name="Peter G."/>
            <person name="Philippe R."/>
            <person name="Pilate G."/>
            <person name="Poliakov A."/>
            <person name="Razumovskaya J."/>
            <person name="Richardson P."/>
            <person name="Rinaldi C."/>
            <person name="Ritland K."/>
            <person name="Rouze P."/>
            <person name="Ryaboy D."/>
            <person name="Schmutz J."/>
            <person name="Schrader J."/>
            <person name="Segerman B."/>
            <person name="Shin H."/>
            <person name="Siddiqui A."/>
            <person name="Sterky F."/>
            <person name="Terry A."/>
            <person name="Tsai C.J."/>
            <person name="Uberbacher E."/>
            <person name="Unneberg P."/>
            <person name="Vahala J."/>
            <person name="Wall K."/>
            <person name="Wessler S."/>
            <person name="Yang G."/>
            <person name="Yin T."/>
            <person name="Douglas C."/>
            <person name="Marra M."/>
            <person name="Sandberg G."/>
            <person name="Van de Peer Y."/>
            <person name="Rokhsar D."/>
        </authorList>
    </citation>
    <scope>NUCLEOTIDE SEQUENCE [LARGE SCALE GENOMIC DNA]</scope>
    <source>
        <strain evidence="2">cv. Nisqually</strain>
    </source>
</reference>
<gene>
    <name evidence="1" type="ORF">POPTR_001G407650v4</name>
</gene>
<name>A0ACC0TP38_POPTR</name>
<accession>A0ACC0TP38</accession>
<evidence type="ECO:0000313" key="1">
    <source>
        <dbReference type="EMBL" id="KAI9403349.1"/>
    </source>
</evidence>
<comment type="caution">
    <text evidence="1">The sequence shown here is derived from an EMBL/GenBank/DDBJ whole genome shotgun (WGS) entry which is preliminary data.</text>
</comment>
<dbReference type="EMBL" id="CM009290">
    <property type="protein sequence ID" value="KAI9403349.1"/>
    <property type="molecule type" value="Genomic_DNA"/>
</dbReference>